<sequence>MNFWKALSIFACGLGLTVSASALSFTDVDVDGKEGEPDWQYMANWNSSSGVKSWDKTFDLLGAGFDPEMMKVISATVSFAFSDDYWKKSDPLDKKNKDLEKVRILVGGETLWDDLEVDGYHSSTPLTFDWYSKSLSSNIISQLQDGIVDYSVEARYGDFYLKEASLTIEAERMSVPDTGATIAMLGLGVASLVILRRQMVKGEAA</sequence>
<evidence type="ECO:0000256" key="1">
    <source>
        <dbReference type="SAM" id="SignalP"/>
    </source>
</evidence>
<organism evidence="3 4">
    <name type="scientific">Pelagicoccus mobilis</name>
    <dbReference type="NCBI Taxonomy" id="415221"/>
    <lineage>
        <taxon>Bacteria</taxon>
        <taxon>Pseudomonadati</taxon>
        <taxon>Verrucomicrobiota</taxon>
        <taxon>Opitutia</taxon>
        <taxon>Puniceicoccales</taxon>
        <taxon>Pelagicoccaceae</taxon>
        <taxon>Pelagicoccus</taxon>
    </lineage>
</organism>
<dbReference type="NCBIfam" id="TIGR03778">
    <property type="entry name" value="VPDSG_CTERM"/>
    <property type="match status" value="1"/>
</dbReference>
<dbReference type="EMBL" id="JAENIL010000003">
    <property type="protein sequence ID" value="MBK1875587.1"/>
    <property type="molecule type" value="Genomic_DNA"/>
</dbReference>
<gene>
    <name evidence="3" type="ORF">JIN87_01840</name>
</gene>
<evidence type="ECO:0000259" key="2">
    <source>
        <dbReference type="Pfam" id="PF18205"/>
    </source>
</evidence>
<reference evidence="3" key="1">
    <citation type="submission" date="2021-01" db="EMBL/GenBank/DDBJ databases">
        <title>Modified the classification status of verrucomicrobia.</title>
        <authorList>
            <person name="Feng X."/>
        </authorList>
    </citation>
    <scope>NUCLEOTIDE SEQUENCE</scope>
    <source>
        <strain evidence="3">KCTC 13126</strain>
    </source>
</reference>
<dbReference type="Pfam" id="PF18205">
    <property type="entry name" value="VPDSG-CTERM"/>
    <property type="match status" value="1"/>
</dbReference>
<dbReference type="Proteomes" id="UP000617628">
    <property type="component" value="Unassembled WGS sequence"/>
</dbReference>
<proteinExistence type="predicted"/>
<dbReference type="AlphaFoldDB" id="A0A934VMV8"/>
<feature type="chain" id="PRO_5037320462" evidence="1">
    <location>
        <begin position="23"/>
        <end position="205"/>
    </location>
</feature>
<feature type="signal peptide" evidence="1">
    <location>
        <begin position="1"/>
        <end position="22"/>
    </location>
</feature>
<feature type="domain" description="VPDSG-CTERM protein sorting" evidence="2">
    <location>
        <begin position="174"/>
        <end position="199"/>
    </location>
</feature>
<protein>
    <submittedName>
        <fullName evidence="3">VPDSG-CTERM sorting domain-containing protein</fullName>
    </submittedName>
</protein>
<accession>A0A934VMV8</accession>
<dbReference type="InterPro" id="IPR022288">
    <property type="entry name" value="VPDSG_CTERM"/>
</dbReference>
<keyword evidence="4" id="KW-1185">Reference proteome</keyword>
<evidence type="ECO:0000313" key="3">
    <source>
        <dbReference type="EMBL" id="MBK1875587.1"/>
    </source>
</evidence>
<evidence type="ECO:0000313" key="4">
    <source>
        <dbReference type="Proteomes" id="UP000617628"/>
    </source>
</evidence>
<keyword evidence="1" id="KW-0732">Signal</keyword>
<name>A0A934VMV8_9BACT</name>
<comment type="caution">
    <text evidence="3">The sequence shown here is derived from an EMBL/GenBank/DDBJ whole genome shotgun (WGS) entry which is preliminary data.</text>
</comment>
<dbReference type="RefSeq" id="WP_200353805.1">
    <property type="nucleotide sequence ID" value="NZ_JAENIL010000003.1"/>
</dbReference>